<reference evidence="9 10" key="1">
    <citation type="submission" date="2019-11" db="EMBL/GenBank/DDBJ databases">
        <authorList>
            <person name="Yuan L."/>
        </authorList>
    </citation>
    <scope>NUCLEOTIDE SEQUENCE [LARGE SCALE GENOMIC DNA]</scope>
    <source>
        <strain evidence="9 10">TRM43335</strain>
    </source>
</reference>
<dbReference type="EMBL" id="WIXO01000001">
    <property type="protein sequence ID" value="MTE18561.1"/>
    <property type="molecule type" value="Genomic_DNA"/>
</dbReference>
<evidence type="ECO:0000256" key="2">
    <source>
        <dbReference type="ARBA" id="ARBA00022670"/>
    </source>
</evidence>
<feature type="chain" id="PRO_5026349122" evidence="7">
    <location>
        <begin position="30"/>
        <end position="224"/>
    </location>
</feature>
<feature type="disulfide bond" evidence="6">
    <location>
        <begin position="174"/>
        <end position="201"/>
    </location>
</feature>
<comment type="similarity">
    <text evidence="1">Belongs to the peptidase S1 family.</text>
</comment>
<dbReference type="InterPro" id="IPR043504">
    <property type="entry name" value="Peptidase_S1_PA_chymotrypsin"/>
</dbReference>
<dbReference type="InterPro" id="IPR009003">
    <property type="entry name" value="Peptidase_S1_PA"/>
</dbReference>
<gene>
    <name evidence="9" type="ORF">F0L17_05330</name>
</gene>
<evidence type="ECO:0000256" key="3">
    <source>
        <dbReference type="ARBA" id="ARBA00022801"/>
    </source>
</evidence>
<dbReference type="Gene3D" id="2.40.10.10">
    <property type="entry name" value="Trypsin-like serine proteases"/>
    <property type="match status" value="2"/>
</dbReference>
<accession>A0A6G2B8G9</accession>
<feature type="domain" description="Peptidase S1" evidence="8">
    <location>
        <begin position="96"/>
        <end position="210"/>
    </location>
</feature>
<name>A0A6G2B8G9_9ACTN</name>
<evidence type="ECO:0000256" key="6">
    <source>
        <dbReference type="PIRSR" id="PIRSR001134-2"/>
    </source>
</evidence>
<dbReference type="PIRSF" id="PIRSF001134">
    <property type="entry name" value="Streptogrisin"/>
    <property type="match status" value="1"/>
</dbReference>
<dbReference type="InterPro" id="IPR001316">
    <property type="entry name" value="Pept_S1A_streptogrisin"/>
</dbReference>
<dbReference type="GO" id="GO:0004252">
    <property type="term" value="F:serine-type endopeptidase activity"/>
    <property type="evidence" value="ECO:0007669"/>
    <property type="project" value="InterPro"/>
</dbReference>
<keyword evidence="2 9" id="KW-0645">Protease</keyword>
<dbReference type="AlphaFoldDB" id="A0A6G2B8G9"/>
<evidence type="ECO:0000313" key="10">
    <source>
        <dbReference type="Proteomes" id="UP000473014"/>
    </source>
</evidence>
<dbReference type="InterPro" id="IPR001254">
    <property type="entry name" value="Trypsin_dom"/>
</dbReference>
<proteinExistence type="inferred from homology"/>
<feature type="signal peptide" evidence="7">
    <location>
        <begin position="1"/>
        <end position="29"/>
    </location>
</feature>
<dbReference type="Pfam" id="PF00089">
    <property type="entry name" value="Trypsin"/>
    <property type="match status" value="1"/>
</dbReference>
<keyword evidence="10" id="KW-1185">Reference proteome</keyword>
<dbReference type="PRINTS" id="PR00861">
    <property type="entry name" value="ALYTICPTASE"/>
</dbReference>
<dbReference type="SUPFAM" id="SSF50494">
    <property type="entry name" value="Trypsin-like serine proteases"/>
    <property type="match status" value="1"/>
</dbReference>
<keyword evidence="7" id="KW-0732">Signal</keyword>
<evidence type="ECO:0000256" key="1">
    <source>
        <dbReference type="ARBA" id="ARBA00007664"/>
    </source>
</evidence>
<dbReference type="CDD" id="cd21112">
    <property type="entry name" value="alphaLP-like"/>
    <property type="match status" value="1"/>
</dbReference>
<comment type="caution">
    <text evidence="9">The sequence shown here is derived from an EMBL/GenBank/DDBJ whole genome shotgun (WGS) entry which is preliminary data.</text>
</comment>
<dbReference type="GO" id="GO:0006508">
    <property type="term" value="P:proteolysis"/>
    <property type="evidence" value="ECO:0007669"/>
    <property type="project" value="UniProtKB-KW"/>
</dbReference>
<evidence type="ECO:0000256" key="5">
    <source>
        <dbReference type="ARBA" id="ARBA00023157"/>
    </source>
</evidence>
<keyword evidence="4" id="KW-0720">Serine protease</keyword>
<feature type="disulfide bond" evidence="6">
    <location>
        <begin position="137"/>
        <end position="147"/>
    </location>
</feature>
<feature type="disulfide bond" evidence="6">
    <location>
        <begin position="48"/>
        <end position="69"/>
    </location>
</feature>
<keyword evidence="5 6" id="KW-1015">Disulfide bond</keyword>
<keyword evidence="3" id="KW-0378">Hydrolase</keyword>
<organism evidence="9 10">
    <name type="scientific">Streptomyces taklimakanensis</name>
    <dbReference type="NCBI Taxonomy" id="2569853"/>
    <lineage>
        <taxon>Bacteria</taxon>
        <taxon>Bacillati</taxon>
        <taxon>Actinomycetota</taxon>
        <taxon>Actinomycetes</taxon>
        <taxon>Kitasatosporales</taxon>
        <taxon>Streptomycetaceae</taxon>
        <taxon>Streptomyces</taxon>
    </lineage>
</organism>
<evidence type="ECO:0000256" key="4">
    <source>
        <dbReference type="ARBA" id="ARBA00022825"/>
    </source>
</evidence>
<sequence>MRRPPLLVSVSTVLIALAAVFLTAPAASAAPTALRGGDRLYGAGGAVCTVGFNARDGGGAPHALVTGRCAATAGTWYADPGLTVPAGTTVGHSFPGNDHGVIRYTNPALSYPGEVNLGGVFQDITGAAAPRVGQSVCHIGRTTGRHCGTVTAVNATIDYGGGNVVHGLIRSNTCAEPGDSGGPAFSGTLAVGLVLGGSGHCGFGGTTYHQPVVEILSAYGLSLY</sequence>
<evidence type="ECO:0000259" key="8">
    <source>
        <dbReference type="Pfam" id="PF00089"/>
    </source>
</evidence>
<evidence type="ECO:0000313" key="9">
    <source>
        <dbReference type="EMBL" id="MTE18561.1"/>
    </source>
</evidence>
<protein>
    <submittedName>
        <fullName evidence="9">Trypsin-like serine protease</fullName>
    </submittedName>
</protein>
<dbReference type="Proteomes" id="UP000473014">
    <property type="component" value="Unassembled WGS sequence"/>
</dbReference>
<evidence type="ECO:0000256" key="7">
    <source>
        <dbReference type="SAM" id="SignalP"/>
    </source>
</evidence>